<dbReference type="Gene3D" id="3.10.129.10">
    <property type="entry name" value="Hotdog Thioesterase"/>
    <property type="match status" value="1"/>
</dbReference>
<dbReference type="InterPro" id="IPR033120">
    <property type="entry name" value="HOTDOG_ACOT"/>
</dbReference>
<feature type="compositionally biased region" description="Basic residues" evidence="4">
    <location>
        <begin position="103"/>
        <end position="129"/>
    </location>
</feature>
<reference evidence="6 7" key="1">
    <citation type="journal article" date="2020" name="Nature">
        <title>Six reference-quality genomes reveal evolution of bat adaptations.</title>
        <authorList>
            <person name="Jebb D."/>
            <person name="Huang Z."/>
            <person name="Pippel M."/>
            <person name="Hughes G.M."/>
            <person name="Lavrichenko K."/>
            <person name="Devanna P."/>
            <person name="Winkler S."/>
            <person name="Jermiin L.S."/>
            <person name="Skirmuntt E.C."/>
            <person name="Katzourakis A."/>
            <person name="Burkitt-Gray L."/>
            <person name="Ray D.A."/>
            <person name="Sullivan K.A.M."/>
            <person name="Roscito J.G."/>
            <person name="Kirilenko B.M."/>
            <person name="Davalos L.M."/>
            <person name="Corthals A.P."/>
            <person name="Power M.L."/>
            <person name="Jones G."/>
            <person name="Ransome R.D."/>
            <person name="Dechmann D.K.N."/>
            <person name="Locatelli A.G."/>
            <person name="Puechmaille S.J."/>
            <person name="Fedrigo O."/>
            <person name="Jarvis E.D."/>
            <person name="Hiller M."/>
            <person name="Vernes S.C."/>
            <person name="Myers E.W."/>
            <person name="Teeling E.C."/>
        </authorList>
    </citation>
    <scope>NUCLEOTIDE SEQUENCE [LARGE SCALE GENOMIC DNA]</scope>
    <source>
        <strain evidence="6">MMolMol1</strain>
        <tissue evidence="6">Muscle</tissue>
    </source>
</reference>
<comment type="caution">
    <text evidence="6">The sequence shown here is derived from an EMBL/GenBank/DDBJ whole genome shotgun (WGS) entry which is preliminary data.</text>
</comment>
<accession>A0A7J8GKW5</accession>
<dbReference type="CDD" id="cd03442">
    <property type="entry name" value="BFIT_BACH"/>
    <property type="match status" value="1"/>
</dbReference>
<dbReference type="GO" id="GO:0052689">
    <property type="term" value="F:carboxylic ester hydrolase activity"/>
    <property type="evidence" value="ECO:0007669"/>
    <property type="project" value="UniProtKB-KW"/>
</dbReference>
<dbReference type="PANTHER" id="PTHR11049:SF24">
    <property type="entry name" value="CYTOSOLIC ACYL COENZYME A THIOESTER HYDROLASE"/>
    <property type="match status" value="1"/>
</dbReference>
<feature type="domain" description="HotDog ACOT-type" evidence="5">
    <location>
        <begin position="1"/>
        <end position="88"/>
    </location>
</feature>
<keyword evidence="1" id="KW-0719">Serine esterase</keyword>
<evidence type="ECO:0000256" key="4">
    <source>
        <dbReference type="SAM" id="MobiDB-lite"/>
    </source>
</evidence>
<evidence type="ECO:0000313" key="6">
    <source>
        <dbReference type="EMBL" id="KAF6460570.1"/>
    </source>
</evidence>
<evidence type="ECO:0000259" key="5">
    <source>
        <dbReference type="PROSITE" id="PS51770"/>
    </source>
</evidence>
<dbReference type="GO" id="GO:0009062">
    <property type="term" value="P:fatty acid catabolic process"/>
    <property type="evidence" value="ECO:0007669"/>
    <property type="project" value="TreeGrafter"/>
</dbReference>
<keyword evidence="7" id="KW-1185">Reference proteome</keyword>
<dbReference type="Proteomes" id="UP000550707">
    <property type="component" value="Unassembled WGS sequence"/>
</dbReference>
<dbReference type="GO" id="GO:0052816">
    <property type="term" value="F:long-chain fatty acyl-CoA hydrolase activity"/>
    <property type="evidence" value="ECO:0007669"/>
    <property type="project" value="TreeGrafter"/>
</dbReference>
<dbReference type="InterPro" id="IPR040170">
    <property type="entry name" value="Cytosol_ACT"/>
</dbReference>
<keyword evidence="2 3" id="KW-0378">Hydrolase</keyword>
<dbReference type="PROSITE" id="PS51770">
    <property type="entry name" value="HOTDOG_ACOT"/>
    <property type="match status" value="1"/>
</dbReference>
<dbReference type="Pfam" id="PF03061">
    <property type="entry name" value="4HBT"/>
    <property type="match status" value="1"/>
</dbReference>
<gene>
    <name evidence="6" type="ORF">HJG59_011482</name>
</gene>
<dbReference type="SUPFAM" id="SSF54637">
    <property type="entry name" value="Thioesterase/thiol ester dehydrase-isomerase"/>
    <property type="match status" value="1"/>
</dbReference>
<feature type="compositionally biased region" description="Low complexity" evidence="4">
    <location>
        <begin position="130"/>
        <end position="140"/>
    </location>
</feature>
<sequence length="219" mass="24637">MKLMDQVARIVAARHCKTNIVTASVDAINLHDKIRKGCIITISGRMTFTSNTSMEMEVLVDTDPVVDNSQERYQAASAFFTYVSLSQDGRLLPVPQLVPRPRTRRSALRKAKGGTCRCRGKGRAKRSLSPRRLLQPLGPSSPAPNHLEVTPLAKNPVHVKSRCRVQYLSAVFTCLPEIRTPKLYFYHSRVSATSIVRHPSSLEPWGIFYLHGLERLQHH</sequence>
<evidence type="ECO:0000256" key="1">
    <source>
        <dbReference type="ARBA" id="ARBA00022487"/>
    </source>
</evidence>
<dbReference type="AlphaFoldDB" id="A0A7J8GKW5"/>
<protein>
    <recommendedName>
        <fullName evidence="5">HotDog ACOT-type domain-containing protein</fullName>
    </recommendedName>
</protein>
<dbReference type="EMBL" id="JACASF010000009">
    <property type="protein sequence ID" value="KAF6460570.1"/>
    <property type="molecule type" value="Genomic_DNA"/>
</dbReference>
<dbReference type="InterPro" id="IPR006683">
    <property type="entry name" value="Thioestr_dom"/>
</dbReference>
<organism evidence="6 7">
    <name type="scientific">Molossus molossus</name>
    <name type="common">Pallas' mastiff bat</name>
    <name type="synonym">Vespertilio molossus</name>
    <dbReference type="NCBI Taxonomy" id="27622"/>
    <lineage>
        <taxon>Eukaryota</taxon>
        <taxon>Metazoa</taxon>
        <taxon>Chordata</taxon>
        <taxon>Craniata</taxon>
        <taxon>Vertebrata</taxon>
        <taxon>Euteleostomi</taxon>
        <taxon>Mammalia</taxon>
        <taxon>Eutheria</taxon>
        <taxon>Laurasiatheria</taxon>
        <taxon>Chiroptera</taxon>
        <taxon>Yangochiroptera</taxon>
        <taxon>Molossidae</taxon>
        <taxon>Molossus</taxon>
    </lineage>
</organism>
<evidence type="ECO:0000256" key="3">
    <source>
        <dbReference type="PROSITE-ProRule" id="PRU01106"/>
    </source>
</evidence>
<evidence type="ECO:0000313" key="7">
    <source>
        <dbReference type="Proteomes" id="UP000550707"/>
    </source>
</evidence>
<name>A0A7J8GKW5_MOLMO</name>
<dbReference type="GO" id="GO:0005829">
    <property type="term" value="C:cytosol"/>
    <property type="evidence" value="ECO:0007669"/>
    <property type="project" value="TreeGrafter"/>
</dbReference>
<dbReference type="InterPro" id="IPR029069">
    <property type="entry name" value="HotDog_dom_sf"/>
</dbReference>
<feature type="region of interest" description="Disordered" evidence="4">
    <location>
        <begin position="103"/>
        <end position="149"/>
    </location>
</feature>
<dbReference type="PANTHER" id="PTHR11049">
    <property type="entry name" value="ACYL COENZYME A THIOESTER HYDROLASE"/>
    <property type="match status" value="1"/>
</dbReference>
<proteinExistence type="predicted"/>
<dbReference type="InParanoid" id="A0A7J8GKW5"/>
<dbReference type="GO" id="GO:0006637">
    <property type="term" value="P:acyl-CoA metabolic process"/>
    <property type="evidence" value="ECO:0007669"/>
    <property type="project" value="TreeGrafter"/>
</dbReference>
<evidence type="ECO:0000256" key="2">
    <source>
        <dbReference type="ARBA" id="ARBA00022801"/>
    </source>
</evidence>